<dbReference type="InterPro" id="IPR000847">
    <property type="entry name" value="LysR_HTH_N"/>
</dbReference>
<evidence type="ECO:0000259" key="6">
    <source>
        <dbReference type="PROSITE" id="PS50931"/>
    </source>
</evidence>
<dbReference type="AlphaFoldDB" id="A0A2T5V506"/>
<evidence type="ECO:0000256" key="5">
    <source>
        <dbReference type="ARBA" id="ARBA00023163"/>
    </source>
</evidence>
<dbReference type="GO" id="GO:0003700">
    <property type="term" value="F:DNA-binding transcription factor activity"/>
    <property type="evidence" value="ECO:0007669"/>
    <property type="project" value="InterPro"/>
</dbReference>
<dbReference type="Pfam" id="PF03466">
    <property type="entry name" value="LysR_substrate"/>
    <property type="match status" value="1"/>
</dbReference>
<keyword evidence="3" id="KW-0238">DNA-binding</keyword>
<dbReference type="PRINTS" id="PR00039">
    <property type="entry name" value="HTHLYSR"/>
</dbReference>
<dbReference type="RefSeq" id="WP_107991375.1">
    <property type="nucleotide sequence ID" value="NZ_QAYG01000009.1"/>
</dbReference>
<sequence length="320" mass="35453">MITLKQLRYFEALARHRHFGKAARACAVTQPALSMQIRELETTVGVTLVERRPSEIRLTREGREVARRAEIILSEARDLMDYGRHTASVLNGTLRLGIIPSIAPYLLPRVLPELEHKYPGLDLRLRETLTETLIDELVNGDLDVVLMALPAGHADVETRELFSDRFLLATQATPDLDERHRVAPGEIAPDRLMLLEEGHCLRDQALTYCSPLGMGRFSNFGATSLTTVMQMVAAGYGVTLLPEICTDVEVRDERIALLRFIEPQPARTIGLAWRKTSPRKHDFEALAALIAAAGQTHAGSRQRRATPGVAASEDAITVVP</sequence>
<protein>
    <submittedName>
        <fullName evidence="7">LysR family transcriptional regulator</fullName>
    </submittedName>
</protein>
<organism evidence="7 8">
    <name type="scientific">Breoghania corrubedonensis</name>
    <dbReference type="NCBI Taxonomy" id="665038"/>
    <lineage>
        <taxon>Bacteria</taxon>
        <taxon>Pseudomonadati</taxon>
        <taxon>Pseudomonadota</taxon>
        <taxon>Alphaproteobacteria</taxon>
        <taxon>Hyphomicrobiales</taxon>
        <taxon>Stappiaceae</taxon>
        <taxon>Breoghania</taxon>
    </lineage>
</organism>
<keyword evidence="4" id="KW-0010">Activator</keyword>
<dbReference type="InterPro" id="IPR005119">
    <property type="entry name" value="LysR_subst-bd"/>
</dbReference>
<dbReference type="GO" id="GO:0032993">
    <property type="term" value="C:protein-DNA complex"/>
    <property type="evidence" value="ECO:0007669"/>
    <property type="project" value="TreeGrafter"/>
</dbReference>
<evidence type="ECO:0000256" key="3">
    <source>
        <dbReference type="ARBA" id="ARBA00023125"/>
    </source>
</evidence>
<dbReference type="PANTHER" id="PTHR30346">
    <property type="entry name" value="TRANSCRIPTIONAL DUAL REGULATOR HCAR-RELATED"/>
    <property type="match status" value="1"/>
</dbReference>
<evidence type="ECO:0000256" key="4">
    <source>
        <dbReference type="ARBA" id="ARBA00023159"/>
    </source>
</evidence>
<keyword evidence="5" id="KW-0804">Transcription</keyword>
<dbReference type="InterPro" id="IPR036390">
    <property type="entry name" value="WH_DNA-bd_sf"/>
</dbReference>
<keyword evidence="2" id="KW-0805">Transcription regulation</keyword>
<dbReference type="InterPro" id="IPR036388">
    <property type="entry name" value="WH-like_DNA-bd_sf"/>
</dbReference>
<dbReference type="PROSITE" id="PS50931">
    <property type="entry name" value="HTH_LYSR"/>
    <property type="match status" value="1"/>
</dbReference>
<evidence type="ECO:0000256" key="2">
    <source>
        <dbReference type="ARBA" id="ARBA00023015"/>
    </source>
</evidence>
<reference evidence="7 8" key="1">
    <citation type="submission" date="2018-04" db="EMBL/GenBank/DDBJ databases">
        <title>Genomic Encyclopedia of Archaeal and Bacterial Type Strains, Phase II (KMG-II): from individual species to whole genera.</title>
        <authorList>
            <person name="Goeker M."/>
        </authorList>
    </citation>
    <scope>NUCLEOTIDE SEQUENCE [LARGE SCALE GENOMIC DNA]</scope>
    <source>
        <strain evidence="7 8">DSM 23382</strain>
    </source>
</reference>
<feature type="domain" description="HTH lysR-type" evidence="6">
    <location>
        <begin position="2"/>
        <end position="59"/>
    </location>
</feature>
<accession>A0A2T5V506</accession>
<evidence type="ECO:0000313" key="8">
    <source>
        <dbReference type="Proteomes" id="UP000244081"/>
    </source>
</evidence>
<evidence type="ECO:0000313" key="7">
    <source>
        <dbReference type="EMBL" id="PTW58857.1"/>
    </source>
</evidence>
<gene>
    <name evidence="7" type="ORF">C8N35_109162</name>
</gene>
<comment type="similarity">
    <text evidence="1">Belongs to the LysR transcriptional regulatory family.</text>
</comment>
<dbReference type="FunFam" id="1.10.10.10:FF:000001">
    <property type="entry name" value="LysR family transcriptional regulator"/>
    <property type="match status" value="1"/>
</dbReference>
<dbReference type="Gene3D" id="1.10.10.10">
    <property type="entry name" value="Winged helix-like DNA-binding domain superfamily/Winged helix DNA-binding domain"/>
    <property type="match status" value="1"/>
</dbReference>
<dbReference type="SUPFAM" id="SSF53850">
    <property type="entry name" value="Periplasmic binding protein-like II"/>
    <property type="match status" value="1"/>
</dbReference>
<keyword evidence="8" id="KW-1185">Reference proteome</keyword>
<dbReference type="Proteomes" id="UP000244081">
    <property type="component" value="Unassembled WGS sequence"/>
</dbReference>
<dbReference type="GO" id="GO:0003677">
    <property type="term" value="F:DNA binding"/>
    <property type="evidence" value="ECO:0007669"/>
    <property type="project" value="UniProtKB-KW"/>
</dbReference>
<dbReference type="SUPFAM" id="SSF46785">
    <property type="entry name" value="Winged helix' DNA-binding domain"/>
    <property type="match status" value="1"/>
</dbReference>
<comment type="caution">
    <text evidence="7">The sequence shown here is derived from an EMBL/GenBank/DDBJ whole genome shotgun (WGS) entry which is preliminary data.</text>
</comment>
<name>A0A2T5V506_9HYPH</name>
<dbReference type="EMBL" id="QAYG01000009">
    <property type="protein sequence ID" value="PTW58857.1"/>
    <property type="molecule type" value="Genomic_DNA"/>
</dbReference>
<dbReference type="CDD" id="cd08411">
    <property type="entry name" value="PBP2_OxyR"/>
    <property type="match status" value="1"/>
</dbReference>
<proteinExistence type="inferred from homology"/>
<dbReference type="OrthoDB" id="9775392at2"/>
<dbReference type="PANTHER" id="PTHR30346:SF26">
    <property type="entry name" value="HYDROGEN PEROXIDE-INDUCIBLE GENES ACTIVATOR"/>
    <property type="match status" value="1"/>
</dbReference>
<dbReference type="Gene3D" id="3.40.190.10">
    <property type="entry name" value="Periplasmic binding protein-like II"/>
    <property type="match status" value="2"/>
</dbReference>
<evidence type="ECO:0000256" key="1">
    <source>
        <dbReference type="ARBA" id="ARBA00009437"/>
    </source>
</evidence>
<dbReference type="Pfam" id="PF00126">
    <property type="entry name" value="HTH_1"/>
    <property type="match status" value="1"/>
</dbReference>